<dbReference type="InterPro" id="IPR050325">
    <property type="entry name" value="Prot/Nucl_acid_deglycase"/>
</dbReference>
<protein>
    <submittedName>
        <fullName evidence="2">4-methyl-5(B-hydroxyethyl)-thiazole monophosphate biosynthesis</fullName>
    </submittedName>
</protein>
<dbReference type="InterPro" id="IPR029062">
    <property type="entry name" value="Class_I_gatase-like"/>
</dbReference>
<dbReference type="Gene3D" id="3.40.50.880">
    <property type="match status" value="1"/>
</dbReference>
<sequence length="190" mass="20152">MAKVYVFLAEGFEDVEALIPIDVLRRGGVDVTTVSISEFPLVTSAHGVNIEADILFEQGEFDNADLLMLPGGMPGASNLFNHSGLCEALKAQYQAGKKISAICAAPGVVLAPLGILEGKQATCYPGFEKALAENGARYTGDLVTVDGNITTAEGPAAAFPYAYELLGQLVDKQTADQIAEGMRFKHLMQK</sequence>
<dbReference type="Pfam" id="PF01965">
    <property type="entry name" value="DJ-1_PfpI"/>
    <property type="match status" value="1"/>
</dbReference>
<evidence type="ECO:0000313" key="2">
    <source>
        <dbReference type="EMBL" id="SEA50731.1"/>
    </source>
</evidence>
<dbReference type="AlphaFoldDB" id="A0A1H4BRI2"/>
<dbReference type="Proteomes" id="UP000182257">
    <property type="component" value="Unassembled WGS sequence"/>
</dbReference>
<reference evidence="2 3" key="1">
    <citation type="submission" date="2016-10" db="EMBL/GenBank/DDBJ databases">
        <authorList>
            <person name="de Groot N.N."/>
        </authorList>
    </citation>
    <scope>NUCLEOTIDE SEQUENCE [LARGE SCALE GENOMIC DNA]</scope>
    <source>
        <strain evidence="2 3">D31d</strain>
    </source>
</reference>
<dbReference type="OrthoDB" id="9792284at2"/>
<evidence type="ECO:0000259" key="1">
    <source>
        <dbReference type="Pfam" id="PF01965"/>
    </source>
</evidence>
<evidence type="ECO:0000313" key="3">
    <source>
        <dbReference type="Proteomes" id="UP000182257"/>
    </source>
</evidence>
<proteinExistence type="predicted"/>
<dbReference type="PANTHER" id="PTHR48094:SF12">
    <property type="entry name" value="PARKINSON DISEASE PROTEIN 7 HOMOLOG"/>
    <property type="match status" value="1"/>
</dbReference>
<dbReference type="PANTHER" id="PTHR48094">
    <property type="entry name" value="PROTEIN/NUCLEIC ACID DEGLYCASE DJ-1-RELATED"/>
    <property type="match status" value="1"/>
</dbReference>
<gene>
    <name evidence="2" type="ORF">SAMN05216462_1580</name>
</gene>
<dbReference type="InterPro" id="IPR006287">
    <property type="entry name" value="DJ-1"/>
</dbReference>
<dbReference type="RefSeq" id="WP_074760989.1">
    <property type="nucleotide sequence ID" value="NZ_FNRF01000003.1"/>
</dbReference>
<dbReference type="CDD" id="cd03135">
    <property type="entry name" value="GATase1_DJ-1"/>
    <property type="match status" value="1"/>
</dbReference>
<name>A0A1H4BRI2_XYLRU</name>
<feature type="domain" description="DJ-1/PfpI" evidence="1">
    <location>
        <begin position="2"/>
        <end position="166"/>
    </location>
</feature>
<accession>A0A1H4BRI2</accession>
<dbReference type="InterPro" id="IPR002818">
    <property type="entry name" value="DJ-1/PfpI"/>
</dbReference>
<dbReference type="SUPFAM" id="SSF52317">
    <property type="entry name" value="Class I glutamine amidotransferase-like"/>
    <property type="match status" value="1"/>
</dbReference>
<dbReference type="GO" id="GO:0005737">
    <property type="term" value="C:cytoplasm"/>
    <property type="evidence" value="ECO:0007669"/>
    <property type="project" value="TreeGrafter"/>
</dbReference>
<dbReference type="NCBIfam" id="TIGR01383">
    <property type="entry name" value="not_thiJ"/>
    <property type="match status" value="1"/>
</dbReference>
<organism evidence="2 3">
    <name type="scientific">Xylanibacter ruminicola</name>
    <name type="common">Prevotella ruminicola</name>
    <dbReference type="NCBI Taxonomy" id="839"/>
    <lineage>
        <taxon>Bacteria</taxon>
        <taxon>Pseudomonadati</taxon>
        <taxon>Bacteroidota</taxon>
        <taxon>Bacteroidia</taxon>
        <taxon>Bacteroidales</taxon>
        <taxon>Prevotellaceae</taxon>
        <taxon>Xylanibacter</taxon>
    </lineage>
</organism>
<dbReference type="EMBL" id="FNRF01000003">
    <property type="protein sequence ID" value="SEA50731.1"/>
    <property type="molecule type" value="Genomic_DNA"/>
</dbReference>